<accession>A0A9D5CW38</accession>
<dbReference type="OrthoDB" id="786614at2759"/>
<dbReference type="EMBL" id="JAGGNH010000002">
    <property type="protein sequence ID" value="KAJ0981035.1"/>
    <property type="molecule type" value="Genomic_DNA"/>
</dbReference>
<comment type="caution">
    <text evidence="2">The sequence shown here is derived from an EMBL/GenBank/DDBJ whole genome shotgun (WGS) entry which is preliminary data.</text>
</comment>
<evidence type="ECO:0000259" key="1">
    <source>
        <dbReference type="Pfam" id="PF03732"/>
    </source>
</evidence>
<sequence>MSDLERIRFTKMKLVGPAKRYWLKVEHDLANMDEPPITSWVEMRHKLKEKYLPTYHKRRLHTDWLNLRQGPSTNCEYMNRFEDLASRCGVQQKREQCDQIY</sequence>
<proteinExistence type="predicted"/>
<protein>
    <recommendedName>
        <fullName evidence="1">Retrotransposon gag domain-containing protein</fullName>
    </recommendedName>
</protein>
<dbReference type="Pfam" id="PF03732">
    <property type="entry name" value="Retrotrans_gag"/>
    <property type="match status" value="1"/>
</dbReference>
<gene>
    <name evidence="2" type="ORF">J5N97_009290</name>
</gene>
<feature type="domain" description="Retrotransposon gag" evidence="1">
    <location>
        <begin position="9"/>
        <end position="90"/>
    </location>
</feature>
<organism evidence="2 3">
    <name type="scientific">Dioscorea zingiberensis</name>
    <dbReference type="NCBI Taxonomy" id="325984"/>
    <lineage>
        <taxon>Eukaryota</taxon>
        <taxon>Viridiplantae</taxon>
        <taxon>Streptophyta</taxon>
        <taxon>Embryophyta</taxon>
        <taxon>Tracheophyta</taxon>
        <taxon>Spermatophyta</taxon>
        <taxon>Magnoliopsida</taxon>
        <taxon>Liliopsida</taxon>
        <taxon>Dioscoreales</taxon>
        <taxon>Dioscoreaceae</taxon>
        <taxon>Dioscorea</taxon>
    </lineage>
</organism>
<dbReference type="Proteomes" id="UP001085076">
    <property type="component" value="Miscellaneous, Linkage group lg02"/>
</dbReference>
<dbReference type="InterPro" id="IPR005162">
    <property type="entry name" value="Retrotrans_gag_dom"/>
</dbReference>
<name>A0A9D5CW38_9LILI</name>
<evidence type="ECO:0000313" key="2">
    <source>
        <dbReference type="EMBL" id="KAJ0981035.1"/>
    </source>
</evidence>
<reference evidence="2" key="2">
    <citation type="journal article" date="2022" name="Hortic Res">
        <title>The genome of Dioscorea zingiberensis sheds light on the biosynthesis, origin and evolution of the medicinally important diosgenin saponins.</title>
        <authorList>
            <person name="Li Y."/>
            <person name="Tan C."/>
            <person name="Li Z."/>
            <person name="Guo J."/>
            <person name="Li S."/>
            <person name="Chen X."/>
            <person name="Wang C."/>
            <person name="Dai X."/>
            <person name="Yang H."/>
            <person name="Song W."/>
            <person name="Hou L."/>
            <person name="Xu J."/>
            <person name="Tong Z."/>
            <person name="Xu A."/>
            <person name="Yuan X."/>
            <person name="Wang W."/>
            <person name="Yang Q."/>
            <person name="Chen L."/>
            <person name="Sun Z."/>
            <person name="Wang K."/>
            <person name="Pan B."/>
            <person name="Chen J."/>
            <person name="Bao Y."/>
            <person name="Liu F."/>
            <person name="Qi X."/>
            <person name="Gang D.R."/>
            <person name="Wen J."/>
            <person name="Li J."/>
        </authorList>
    </citation>
    <scope>NUCLEOTIDE SEQUENCE</scope>
    <source>
        <strain evidence="2">Dzin_1.0</strain>
    </source>
</reference>
<reference evidence="2" key="1">
    <citation type="submission" date="2021-03" db="EMBL/GenBank/DDBJ databases">
        <authorList>
            <person name="Li Z."/>
            <person name="Yang C."/>
        </authorList>
    </citation>
    <scope>NUCLEOTIDE SEQUENCE</scope>
    <source>
        <strain evidence="2">Dzin_1.0</strain>
        <tissue evidence="2">Leaf</tissue>
    </source>
</reference>
<dbReference type="AlphaFoldDB" id="A0A9D5CW38"/>
<keyword evidence="3" id="KW-1185">Reference proteome</keyword>
<evidence type="ECO:0000313" key="3">
    <source>
        <dbReference type="Proteomes" id="UP001085076"/>
    </source>
</evidence>